<dbReference type="SUPFAM" id="SSF111038">
    <property type="entry name" value="YjbQ-like"/>
    <property type="match status" value="1"/>
</dbReference>
<keyword evidence="3" id="KW-1185">Reference proteome</keyword>
<dbReference type="EMBL" id="JABBFW010000025">
    <property type="protein sequence ID" value="NML18006.1"/>
    <property type="molecule type" value="Genomic_DNA"/>
</dbReference>
<name>A0A848FFS9_9BURK</name>
<gene>
    <name evidence="2" type="ORF">HHL10_23840</name>
</gene>
<comment type="similarity">
    <text evidence="1">Belongs to the UPF0047 family.</text>
</comment>
<dbReference type="PANTHER" id="PTHR30615">
    <property type="entry name" value="UNCHARACTERIZED PROTEIN YJBQ-RELATED"/>
    <property type="match status" value="1"/>
</dbReference>
<proteinExistence type="inferred from homology"/>
<dbReference type="Gene3D" id="2.60.120.460">
    <property type="entry name" value="YjbQ-like"/>
    <property type="match status" value="1"/>
</dbReference>
<evidence type="ECO:0000313" key="3">
    <source>
        <dbReference type="Proteomes" id="UP000574067"/>
    </source>
</evidence>
<dbReference type="PANTHER" id="PTHR30615:SF8">
    <property type="entry name" value="UPF0047 PROTEIN C4A8.02C"/>
    <property type="match status" value="1"/>
</dbReference>
<dbReference type="AlphaFoldDB" id="A0A848FFS9"/>
<reference evidence="2 3" key="1">
    <citation type="submission" date="2020-04" db="EMBL/GenBank/DDBJ databases">
        <title>Azohydromonas sp. isolated from soil.</title>
        <authorList>
            <person name="Dahal R.H."/>
        </authorList>
    </citation>
    <scope>NUCLEOTIDE SEQUENCE [LARGE SCALE GENOMIC DNA]</scope>
    <source>
        <strain evidence="2 3">G-1-1-14</strain>
    </source>
</reference>
<accession>A0A848FFS9</accession>
<dbReference type="InterPro" id="IPR035917">
    <property type="entry name" value="YjbQ-like_sf"/>
</dbReference>
<dbReference type="InterPro" id="IPR001602">
    <property type="entry name" value="UPF0047_YjbQ-like"/>
</dbReference>
<dbReference type="Pfam" id="PF01894">
    <property type="entry name" value="YjbQ"/>
    <property type="match status" value="1"/>
</dbReference>
<organism evidence="2 3">
    <name type="scientific">Azohydromonas caseinilytica</name>
    <dbReference type="NCBI Taxonomy" id="2728836"/>
    <lineage>
        <taxon>Bacteria</taxon>
        <taxon>Pseudomonadati</taxon>
        <taxon>Pseudomonadota</taxon>
        <taxon>Betaproteobacteria</taxon>
        <taxon>Burkholderiales</taxon>
        <taxon>Sphaerotilaceae</taxon>
        <taxon>Azohydromonas</taxon>
    </lineage>
</organism>
<sequence>MLNQATTTLAVDTPGRGLIDITRRVRDWAQAQGFSEGLLTLFVRHTSASLLIQENADPEVQRDLERFFARLVPDGDALFRHRDEGPDDMPAHVRSTLTATQLSIPLLHGRLALGTWQGIYLWEHRQRAHRRELALHLLGR</sequence>
<evidence type="ECO:0000256" key="1">
    <source>
        <dbReference type="ARBA" id="ARBA00005534"/>
    </source>
</evidence>
<comment type="caution">
    <text evidence="2">The sequence shown here is derived from an EMBL/GenBank/DDBJ whole genome shotgun (WGS) entry which is preliminary data.</text>
</comment>
<dbReference type="NCBIfam" id="TIGR00149">
    <property type="entry name" value="TIGR00149_YjbQ"/>
    <property type="match status" value="1"/>
</dbReference>
<dbReference type="Proteomes" id="UP000574067">
    <property type="component" value="Unassembled WGS sequence"/>
</dbReference>
<dbReference type="PIRSF" id="PIRSF004681">
    <property type="entry name" value="UCP004681"/>
    <property type="match status" value="1"/>
</dbReference>
<protein>
    <submittedName>
        <fullName evidence="2">YjbQ family protein</fullName>
    </submittedName>
</protein>
<evidence type="ECO:0000313" key="2">
    <source>
        <dbReference type="EMBL" id="NML18006.1"/>
    </source>
</evidence>